<dbReference type="InterPro" id="IPR001387">
    <property type="entry name" value="Cro/C1-type_HTH"/>
</dbReference>
<dbReference type="PANTHER" id="PTHR46797:SF23">
    <property type="entry name" value="HTH-TYPE TRANSCRIPTIONAL REGULATOR SUTR"/>
    <property type="match status" value="1"/>
</dbReference>
<sequence length="69" mass="7534">MSIQEKLGIRVMSLRKERGLSQEALALQAGLDRTYIPAIEKGTRNVSISVAEKLANALGISISELFAEF</sequence>
<keyword evidence="1" id="KW-0805">Transcription regulation</keyword>
<dbReference type="PANTHER" id="PTHR46797">
    <property type="entry name" value="HTH-TYPE TRANSCRIPTIONAL REGULATOR"/>
    <property type="match status" value="1"/>
</dbReference>
<dbReference type="AlphaFoldDB" id="A0A431TUA4"/>
<keyword evidence="6" id="KW-1185">Reference proteome</keyword>
<dbReference type="Pfam" id="PF01381">
    <property type="entry name" value="HTH_3"/>
    <property type="match status" value="1"/>
</dbReference>
<evidence type="ECO:0000313" key="5">
    <source>
        <dbReference type="EMBL" id="RTQ44669.1"/>
    </source>
</evidence>
<dbReference type="RefSeq" id="WP_126696463.1">
    <property type="nucleotide sequence ID" value="NZ_RXOF01000026.1"/>
</dbReference>
<evidence type="ECO:0000313" key="6">
    <source>
        <dbReference type="Proteomes" id="UP000282184"/>
    </source>
</evidence>
<reference evidence="5 6" key="1">
    <citation type="submission" date="2018-12" db="EMBL/GenBank/DDBJ databases">
        <title>Hymenobacter gummosus sp. nov., isolated from a spring.</title>
        <authorList>
            <person name="Nie L."/>
        </authorList>
    </citation>
    <scope>NUCLEOTIDE SEQUENCE [LARGE SCALE GENOMIC DNA]</scope>
    <source>
        <strain evidence="5 6">KCTC 52166</strain>
    </source>
</reference>
<dbReference type="GO" id="GO:0003700">
    <property type="term" value="F:DNA-binding transcription factor activity"/>
    <property type="evidence" value="ECO:0007669"/>
    <property type="project" value="TreeGrafter"/>
</dbReference>
<dbReference type="SUPFAM" id="SSF47413">
    <property type="entry name" value="lambda repressor-like DNA-binding domains"/>
    <property type="match status" value="1"/>
</dbReference>
<comment type="caution">
    <text evidence="5">The sequence shown here is derived from an EMBL/GenBank/DDBJ whole genome shotgun (WGS) entry which is preliminary data.</text>
</comment>
<feature type="domain" description="HTH cro/C1-type" evidence="4">
    <location>
        <begin position="14"/>
        <end position="65"/>
    </location>
</feature>
<dbReference type="InterPro" id="IPR010982">
    <property type="entry name" value="Lambda_DNA-bd_dom_sf"/>
</dbReference>
<organism evidence="5 6">
    <name type="scientific">Hymenobacter gummosus</name>
    <dbReference type="NCBI Taxonomy" id="1776032"/>
    <lineage>
        <taxon>Bacteria</taxon>
        <taxon>Pseudomonadati</taxon>
        <taxon>Bacteroidota</taxon>
        <taxon>Cytophagia</taxon>
        <taxon>Cytophagales</taxon>
        <taxon>Hymenobacteraceae</taxon>
        <taxon>Hymenobacter</taxon>
    </lineage>
</organism>
<dbReference type="InterPro" id="IPR050807">
    <property type="entry name" value="TransReg_Diox_bact_type"/>
</dbReference>
<dbReference type="OrthoDB" id="2902336at2"/>
<proteinExistence type="predicted"/>
<dbReference type="GO" id="GO:0005829">
    <property type="term" value="C:cytosol"/>
    <property type="evidence" value="ECO:0007669"/>
    <property type="project" value="TreeGrafter"/>
</dbReference>
<dbReference type="Gene3D" id="1.10.260.40">
    <property type="entry name" value="lambda repressor-like DNA-binding domains"/>
    <property type="match status" value="1"/>
</dbReference>
<evidence type="ECO:0000256" key="2">
    <source>
        <dbReference type="ARBA" id="ARBA00023125"/>
    </source>
</evidence>
<evidence type="ECO:0000256" key="3">
    <source>
        <dbReference type="ARBA" id="ARBA00023163"/>
    </source>
</evidence>
<dbReference type="CDD" id="cd00093">
    <property type="entry name" value="HTH_XRE"/>
    <property type="match status" value="1"/>
</dbReference>
<accession>A0A431TUA4</accession>
<dbReference type="EMBL" id="RXOF01000026">
    <property type="protein sequence ID" value="RTQ44669.1"/>
    <property type="molecule type" value="Genomic_DNA"/>
</dbReference>
<evidence type="ECO:0000256" key="1">
    <source>
        <dbReference type="ARBA" id="ARBA00023015"/>
    </source>
</evidence>
<dbReference type="SMART" id="SM00530">
    <property type="entry name" value="HTH_XRE"/>
    <property type="match status" value="1"/>
</dbReference>
<dbReference type="GO" id="GO:0003677">
    <property type="term" value="F:DNA binding"/>
    <property type="evidence" value="ECO:0007669"/>
    <property type="project" value="UniProtKB-KW"/>
</dbReference>
<gene>
    <name evidence="5" type="ORF">EJV47_27665</name>
</gene>
<dbReference type="Proteomes" id="UP000282184">
    <property type="component" value="Unassembled WGS sequence"/>
</dbReference>
<protein>
    <submittedName>
        <fullName evidence="5">XRE family transcriptional regulator</fullName>
    </submittedName>
</protein>
<dbReference type="PROSITE" id="PS50943">
    <property type="entry name" value="HTH_CROC1"/>
    <property type="match status" value="1"/>
</dbReference>
<evidence type="ECO:0000259" key="4">
    <source>
        <dbReference type="PROSITE" id="PS50943"/>
    </source>
</evidence>
<keyword evidence="2" id="KW-0238">DNA-binding</keyword>
<keyword evidence="3" id="KW-0804">Transcription</keyword>
<name>A0A431TUA4_9BACT</name>